<accession>A0AB33K5D3</accession>
<reference evidence="3" key="1">
    <citation type="submission" date="2024-07" db="EMBL/GenBank/DDBJ databases">
        <title>Complete genome sequences of cellulolytic bacteria, Kitasatospora sp. CMC57 and Streptomyces sp. CMC78, isolated from Japanese agricultural soil.</title>
        <authorList>
            <person name="Hashimoto T."/>
            <person name="Ito M."/>
            <person name="Iwamoto M."/>
            <person name="Fukahori D."/>
            <person name="Shoda T."/>
            <person name="Sakoda M."/>
            <person name="Morohoshi T."/>
            <person name="Mitsuboshi M."/>
            <person name="Nishizawa T."/>
        </authorList>
    </citation>
    <scope>NUCLEOTIDE SEQUENCE</scope>
    <source>
        <strain evidence="3">CMC57</strain>
        <plasmid evidence="4">pCMC57_02</plasmid>
    </source>
</reference>
<protein>
    <submittedName>
        <fullName evidence="3">Uncharacterized protein</fullName>
    </submittedName>
</protein>
<proteinExistence type="predicted"/>
<dbReference type="EMBL" id="AP035881">
    <property type="protein sequence ID" value="BFP43652.1"/>
    <property type="molecule type" value="Genomic_DNA"/>
</dbReference>
<dbReference type="EMBL" id="AP035881">
    <property type="protein sequence ID" value="BFP49982.1"/>
    <property type="molecule type" value="Genomic_DNA"/>
</dbReference>
<dbReference type="EMBL" id="AP035883">
    <property type="protein sequence ID" value="BFP50182.1"/>
    <property type="molecule type" value="Genomic_DNA"/>
</dbReference>
<evidence type="ECO:0000256" key="1">
    <source>
        <dbReference type="SAM" id="MobiDB-lite"/>
    </source>
</evidence>
<sequence>MHGGALVPGGVWSVVIDPGLRSVRCTAISCPGPGPVGPGSVLREVAVRHLGSHAGPERLPGHLRTCACGQSGCRWHGRHRGCDGEVLLVLFHRHGARTWLLADMCAGCARAVPGAAPVDLPEHPAPQPLPEGRSKVRRRGGGEARSSEVRRHAVKAALGYTAASLPEHISGEARLLAVLCVLRIRPGGHIPVPTGWLRSLQLPSPENALTELLTCDSGFTTAENHKQVVVATELASSWRPRAGHRAQALTTDPALRGHSPAARLAALTIAAWCEPGEARCRIDPESTARSCGQSTEDLLHTLTAMHASRWLRHFEQEPCGLLRCAPNQPRLL</sequence>
<geneLocation type="plasmid" evidence="4">
    <name>pCMC57_02</name>
</geneLocation>
<gene>
    <name evidence="2" type="ORF">KCMC57_00200</name>
    <name evidence="3" type="ORF">KCMC57_63500</name>
    <name evidence="4" type="ORF">KCMC57_65510</name>
</gene>
<dbReference type="AlphaFoldDB" id="A0AB33K5D3"/>
<keyword evidence="4" id="KW-0614">Plasmid</keyword>
<evidence type="ECO:0000313" key="3">
    <source>
        <dbReference type="EMBL" id="BFP49982.1"/>
    </source>
</evidence>
<name>A0AB33K5D3_9ACTN</name>
<evidence type="ECO:0000313" key="2">
    <source>
        <dbReference type="EMBL" id="BFP43652.1"/>
    </source>
</evidence>
<evidence type="ECO:0000313" key="4">
    <source>
        <dbReference type="EMBL" id="BFP50182.1"/>
    </source>
</evidence>
<feature type="region of interest" description="Disordered" evidence="1">
    <location>
        <begin position="119"/>
        <end position="148"/>
    </location>
</feature>
<organism evidence="3">
    <name type="scientific">Kitasatospora sp. CMC57</name>
    <dbReference type="NCBI Taxonomy" id="3231513"/>
    <lineage>
        <taxon>Bacteria</taxon>
        <taxon>Bacillati</taxon>
        <taxon>Actinomycetota</taxon>
        <taxon>Actinomycetes</taxon>
        <taxon>Kitasatosporales</taxon>
        <taxon>Streptomycetaceae</taxon>
        <taxon>Kitasatospora</taxon>
    </lineage>
</organism>